<feature type="domain" description="SRP54-type proteins GTP-binding" evidence="11">
    <location>
        <begin position="301"/>
        <end position="314"/>
    </location>
</feature>
<proteinExistence type="inferred from homology"/>
<dbReference type="RefSeq" id="WP_064460669.1">
    <property type="nucleotide sequence ID" value="NZ_CP012505.1"/>
</dbReference>
<dbReference type="InterPro" id="IPR004390">
    <property type="entry name" value="SR_rcpt_FtsY"/>
</dbReference>
<feature type="binding site" evidence="10">
    <location>
        <begin position="280"/>
        <end position="283"/>
    </location>
    <ligand>
        <name>GTP</name>
        <dbReference type="ChEBI" id="CHEBI:37565"/>
    </ligand>
</feature>
<dbReference type="NCBIfam" id="TIGR00064">
    <property type="entry name" value="ftsY"/>
    <property type="match status" value="1"/>
</dbReference>
<evidence type="ECO:0000256" key="3">
    <source>
        <dbReference type="ARBA" id="ARBA00022741"/>
    </source>
</evidence>
<dbReference type="PANTHER" id="PTHR43134:SF1">
    <property type="entry name" value="SIGNAL RECOGNITION PARTICLE RECEPTOR SUBUNIT ALPHA"/>
    <property type="match status" value="1"/>
</dbReference>
<dbReference type="SUPFAM" id="SSF52540">
    <property type="entry name" value="P-loop containing nucleoside triphosphate hydrolases"/>
    <property type="match status" value="1"/>
</dbReference>
<dbReference type="EMBL" id="CP012505">
    <property type="protein sequence ID" value="ALB01251.1"/>
    <property type="molecule type" value="Genomic_DNA"/>
</dbReference>
<evidence type="ECO:0000256" key="7">
    <source>
        <dbReference type="ARBA" id="ARBA00023170"/>
    </source>
</evidence>
<comment type="catalytic activity">
    <reaction evidence="8 10">
        <text>GTP + H2O = GDP + phosphate + H(+)</text>
        <dbReference type="Rhea" id="RHEA:19669"/>
        <dbReference type="ChEBI" id="CHEBI:15377"/>
        <dbReference type="ChEBI" id="CHEBI:15378"/>
        <dbReference type="ChEBI" id="CHEBI:37565"/>
        <dbReference type="ChEBI" id="CHEBI:43474"/>
        <dbReference type="ChEBI" id="CHEBI:58189"/>
        <dbReference type="EC" id="3.6.5.4"/>
    </reaction>
</comment>
<dbReference type="PROSITE" id="PS00300">
    <property type="entry name" value="SRP54"/>
    <property type="match status" value="1"/>
</dbReference>
<evidence type="ECO:0000256" key="9">
    <source>
        <dbReference type="ARBA" id="ARBA00053570"/>
    </source>
</evidence>
<sequence>MFFRKKKNTEIDSVRERVQEQENKKGLFPRLQAGLSKTANKFGSGLSNILMGQKIVDEELLEDIEMQLLTADVGVEATDEIVAYLRNKVTRNELQTADKLNQIIQEKLTEIILHCEKPLQVDTQRTPFVILIVGVNGVGKTTTIGKLTKKLQSQGKSVILAAGDTFRAAAVEQLCEWGNRNNTQVVYQHEGADSASVIYDAISLAKSKGIDVVIADTAGRLHNKDNLMQELKKVVKVIKKTNETAPHEIMLIVDATTGGNALSQAEAFNQIVNLTGITITKLDGTAKGGIVFSIAKKLGLPLRFIGVGEKIDDLQVFNARDFTSALFSSND</sequence>
<dbReference type="SMART" id="SM00963">
    <property type="entry name" value="SRP54_N"/>
    <property type="match status" value="1"/>
</dbReference>
<dbReference type="GO" id="GO:0005886">
    <property type="term" value="C:plasma membrane"/>
    <property type="evidence" value="ECO:0007669"/>
    <property type="project" value="UniProtKB-SubCell"/>
</dbReference>
<dbReference type="InterPro" id="IPR000897">
    <property type="entry name" value="SRP54_GTPase_dom"/>
</dbReference>
<dbReference type="AlphaFoldDB" id="A0AAC8VCU1"/>
<dbReference type="InterPro" id="IPR003593">
    <property type="entry name" value="AAA+_ATPase"/>
</dbReference>
<name>A0AAC8VCU1_9GAMM</name>
<dbReference type="SMART" id="SM00962">
    <property type="entry name" value="SRP54"/>
    <property type="match status" value="1"/>
</dbReference>
<dbReference type="GO" id="GO:0003924">
    <property type="term" value="F:GTPase activity"/>
    <property type="evidence" value="ECO:0007669"/>
    <property type="project" value="UniProtKB-UniRule"/>
</dbReference>
<keyword evidence="6 10" id="KW-0472">Membrane</keyword>
<organism evidence="12 13">
    <name type="scientific">Francisella persica ATCC VR-331</name>
    <dbReference type="NCBI Taxonomy" id="1086726"/>
    <lineage>
        <taxon>Bacteria</taxon>
        <taxon>Pseudomonadati</taxon>
        <taxon>Pseudomonadota</taxon>
        <taxon>Gammaproteobacteria</taxon>
        <taxon>Thiotrichales</taxon>
        <taxon>Francisellaceae</taxon>
        <taxon>Francisella</taxon>
    </lineage>
</organism>
<evidence type="ECO:0000256" key="2">
    <source>
        <dbReference type="ARBA" id="ARBA00022490"/>
    </source>
</evidence>
<dbReference type="InterPro" id="IPR036225">
    <property type="entry name" value="SRP/SRP_N"/>
</dbReference>
<dbReference type="Proteomes" id="UP000242800">
    <property type="component" value="Chromosome"/>
</dbReference>
<dbReference type="SMART" id="SM00382">
    <property type="entry name" value="AAA"/>
    <property type="match status" value="1"/>
</dbReference>
<dbReference type="GO" id="GO:0005525">
    <property type="term" value="F:GTP binding"/>
    <property type="evidence" value="ECO:0007669"/>
    <property type="project" value="UniProtKB-UniRule"/>
</dbReference>
<dbReference type="Pfam" id="PF02881">
    <property type="entry name" value="SRP54_N"/>
    <property type="match status" value="1"/>
</dbReference>
<feature type="binding site" evidence="10">
    <location>
        <begin position="216"/>
        <end position="220"/>
    </location>
    <ligand>
        <name>GTP</name>
        <dbReference type="ChEBI" id="CHEBI:37565"/>
    </ligand>
</feature>
<dbReference type="Gene3D" id="3.40.50.300">
    <property type="entry name" value="P-loop containing nucleotide triphosphate hydrolases"/>
    <property type="match status" value="1"/>
</dbReference>
<keyword evidence="12" id="KW-0132">Cell division</keyword>
<dbReference type="SUPFAM" id="SSF47364">
    <property type="entry name" value="Domain of the SRP/SRP receptor G-proteins"/>
    <property type="match status" value="1"/>
</dbReference>
<keyword evidence="7 10" id="KW-0675">Receptor</keyword>
<keyword evidence="4 10" id="KW-0378">Hydrolase</keyword>
<evidence type="ECO:0000259" key="11">
    <source>
        <dbReference type="PROSITE" id="PS00300"/>
    </source>
</evidence>
<dbReference type="Gene3D" id="1.20.120.140">
    <property type="entry name" value="Signal recognition particle SRP54, nucleotide-binding domain"/>
    <property type="match status" value="1"/>
</dbReference>
<comment type="subcellular location">
    <subcellularLocation>
        <location evidence="10">Cell membrane</location>
        <topology evidence="10">Peripheral membrane protein</topology>
        <orientation evidence="10">Cytoplasmic side</orientation>
    </subcellularLocation>
    <subcellularLocation>
        <location evidence="10">Cytoplasm</location>
    </subcellularLocation>
</comment>
<dbReference type="InterPro" id="IPR013822">
    <property type="entry name" value="Signal_recog_particl_SRP54_hlx"/>
</dbReference>
<accession>A0AAC8VCU1</accession>
<evidence type="ECO:0000256" key="8">
    <source>
        <dbReference type="ARBA" id="ARBA00048027"/>
    </source>
</evidence>
<dbReference type="FunFam" id="3.40.50.300:FF:000053">
    <property type="entry name" value="Signal recognition particle receptor FtsY"/>
    <property type="match status" value="1"/>
</dbReference>
<dbReference type="HAMAP" id="MF_00920">
    <property type="entry name" value="FtsY"/>
    <property type="match status" value="1"/>
</dbReference>
<feature type="binding site" evidence="10">
    <location>
        <begin position="134"/>
        <end position="141"/>
    </location>
    <ligand>
        <name>GTP</name>
        <dbReference type="ChEBI" id="CHEBI:37565"/>
    </ligand>
</feature>
<dbReference type="InterPro" id="IPR042101">
    <property type="entry name" value="SRP54_N_sf"/>
</dbReference>
<dbReference type="KEGG" id="fper:ACH24_00120"/>
<keyword evidence="1 10" id="KW-1003">Cell membrane</keyword>
<dbReference type="InterPro" id="IPR027417">
    <property type="entry name" value="P-loop_NTPase"/>
</dbReference>
<dbReference type="CDD" id="cd17874">
    <property type="entry name" value="FtsY"/>
    <property type="match status" value="1"/>
</dbReference>
<dbReference type="Pfam" id="PF00448">
    <property type="entry name" value="SRP54"/>
    <property type="match status" value="1"/>
</dbReference>
<dbReference type="GO" id="GO:0005047">
    <property type="term" value="F:signal recognition particle binding"/>
    <property type="evidence" value="ECO:0007669"/>
    <property type="project" value="TreeGrafter"/>
</dbReference>
<keyword evidence="12" id="KW-0131">Cell cycle</keyword>
<comment type="subunit">
    <text evidence="10">Part of the signal recognition particle protein translocation system, which is composed of SRP and FtsY. SRP is a ribonucleoprotein composed of Ffh and a 4.5S RNA molecule.</text>
</comment>
<reference evidence="12 13" key="1">
    <citation type="journal article" date="2016" name="Int. J. Syst. Evol. Microbiol.">
        <title>Reclassification of Wolbachia persica as Francisella persica comb. nov. and emended description of the family Francisellaceae.</title>
        <authorList>
            <person name="Larson M.A."/>
            <person name="Nalbantoglu U."/>
            <person name="Sayood K."/>
            <person name="Zentz E.B."/>
            <person name="Cer R.Z."/>
            <person name="Iwen P.C."/>
            <person name="Francesconi S.C."/>
            <person name="Bishop-Lilly K.A."/>
            <person name="Mokashi V.P."/>
            <person name="Sjostedt A."/>
            <person name="Hinrichs S.H."/>
        </authorList>
    </citation>
    <scope>NUCLEOTIDE SEQUENCE [LARGE SCALE GENOMIC DNA]</scope>
    <source>
        <strain evidence="12 13">FSC845</strain>
    </source>
</reference>
<evidence type="ECO:0000256" key="1">
    <source>
        <dbReference type="ARBA" id="ARBA00022475"/>
    </source>
</evidence>
<keyword evidence="2 10" id="KW-0963">Cytoplasm</keyword>
<dbReference type="EC" id="3.6.5.4" evidence="10"/>
<evidence type="ECO:0000313" key="13">
    <source>
        <dbReference type="Proteomes" id="UP000242800"/>
    </source>
</evidence>
<comment type="function">
    <text evidence="9 10">Involved in targeting and insertion of nascent membrane proteins into the cytoplasmic membrane. Acts as a receptor for the complex formed by the signal recognition particle (SRP) and the ribosome-nascent chain (RNC). Interaction with SRP-RNC leads to the transfer of the RNC complex to the Sec translocase for insertion into the membrane, the hydrolysis of GTP by both Ffh and FtsY, and the dissociation of the SRP-FtsY complex into the individual components.</text>
</comment>
<evidence type="ECO:0000313" key="12">
    <source>
        <dbReference type="EMBL" id="ALB01251.1"/>
    </source>
</evidence>
<dbReference type="GO" id="GO:0006614">
    <property type="term" value="P:SRP-dependent cotranslational protein targeting to membrane"/>
    <property type="evidence" value="ECO:0007669"/>
    <property type="project" value="InterPro"/>
</dbReference>
<evidence type="ECO:0000256" key="4">
    <source>
        <dbReference type="ARBA" id="ARBA00022801"/>
    </source>
</evidence>
<protein>
    <recommendedName>
        <fullName evidence="10">Signal recognition particle receptor FtsY</fullName>
        <shortName evidence="10">SRP receptor</shortName>
        <ecNumber evidence="10">3.6.5.4</ecNumber>
    </recommendedName>
</protein>
<gene>
    <name evidence="10" type="primary">ftsY</name>
    <name evidence="12" type="ORF">ACH24_00120</name>
</gene>
<comment type="similarity">
    <text evidence="10">Belongs to the GTP-binding SRP family. FtsY subfamily.</text>
</comment>
<dbReference type="FunFam" id="1.20.120.140:FF:000002">
    <property type="entry name" value="Signal recognition particle receptor FtsY"/>
    <property type="match status" value="1"/>
</dbReference>
<dbReference type="GO" id="GO:0051301">
    <property type="term" value="P:cell division"/>
    <property type="evidence" value="ECO:0007669"/>
    <property type="project" value="UniProtKB-KW"/>
</dbReference>
<keyword evidence="5 10" id="KW-0342">GTP-binding</keyword>
<dbReference type="GO" id="GO:0005737">
    <property type="term" value="C:cytoplasm"/>
    <property type="evidence" value="ECO:0007669"/>
    <property type="project" value="UniProtKB-SubCell"/>
</dbReference>
<evidence type="ECO:0000256" key="5">
    <source>
        <dbReference type="ARBA" id="ARBA00023134"/>
    </source>
</evidence>
<evidence type="ECO:0000256" key="6">
    <source>
        <dbReference type="ARBA" id="ARBA00023136"/>
    </source>
</evidence>
<dbReference type="PANTHER" id="PTHR43134">
    <property type="entry name" value="SIGNAL RECOGNITION PARTICLE RECEPTOR SUBUNIT ALPHA"/>
    <property type="match status" value="1"/>
</dbReference>
<keyword evidence="13" id="KW-1185">Reference proteome</keyword>
<keyword evidence="3 10" id="KW-0547">Nucleotide-binding</keyword>
<evidence type="ECO:0000256" key="10">
    <source>
        <dbReference type="HAMAP-Rule" id="MF_00920"/>
    </source>
</evidence>